<dbReference type="Proteomes" id="UP000256269">
    <property type="component" value="Unassembled WGS sequence"/>
</dbReference>
<evidence type="ECO:0000313" key="1">
    <source>
        <dbReference type="EMBL" id="REH44798.1"/>
    </source>
</evidence>
<dbReference type="OrthoDB" id="4535590at2"/>
<proteinExistence type="predicted"/>
<comment type="caution">
    <text evidence="1">The sequence shown here is derived from an EMBL/GenBank/DDBJ whole genome shotgun (WGS) entry which is preliminary data.</text>
</comment>
<accession>A0A3E0HGD4</accession>
<reference evidence="1 2" key="1">
    <citation type="submission" date="2018-08" db="EMBL/GenBank/DDBJ databases">
        <title>Genomic Encyclopedia of Archaeal and Bacterial Type Strains, Phase II (KMG-II): from individual species to whole genera.</title>
        <authorList>
            <person name="Goeker M."/>
        </authorList>
    </citation>
    <scope>NUCLEOTIDE SEQUENCE [LARGE SCALE GENOMIC DNA]</scope>
    <source>
        <strain evidence="1 2">DSM 45791</strain>
    </source>
</reference>
<dbReference type="RefSeq" id="WP_116176717.1">
    <property type="nucleotide sequence ID" value="NZ_CP144375.1"/>
</dbReference>
<name>A0A3E0HGD4_9PSEU</name>
<keyword evidence="2" id="KW-1185">Reference proteome</keyword>
<sequence>MDPALAKAIDDVEATFAGYPRRAVLEGCPHCVGDVRVEDHDLFSLTIRLGNTVGAEADVKALLPTLLRNLVTGDELDPSIVLGKVAPSWPEHERQAVARFLDVVWRQLLADFPPNLGAFHDVPTFLRAVPNPDRFLESWPPGSAPDRHLAAYVLTTTDDWAHRSEVRDRLLTAFERDQDEPWADEFAVAYDFV</sequence>
<evidence type="ECO:0000313" key="2">
    <source>
        <dbReference type="Proteomes" id="UP000256269"/>
    </source>
</evidence>
<dbReference type="AlphaFoldDB" id="A0A3E0HGD4"/>
<organism evidence="1 2">
    <name type="scientific">Kutzneria buriramensis</name>
    <dbReference type="NCBI Taxonomy" id="1045776"/>
    <lineage>
        <taxon>Bacteria</taxon>
        <taxon>Bacillati</taxon>
        <taxon>Actinomycetota</taxon>
        <taxon>Actinomycetes</taxon>
        <taxon>Pseudonocardiales</taxon>
        <taxon>Pseudonocardiaceae</taxon>
        <taxon>Kutzneria</taxon>
    </lineage>
</organism>
<gene>
    <name evidence="1" type="ORF">BCF44_108278</name>
</gene>
<protein>
    <submittedName>
        <fullName evidence="1">Uncharacterized protein</fullName>
    </submittedName>
</protein>
<dbReference type="EMBL" id="QUNO01000008">
    <property type="protein sequence ID" value="REH44798.1"/>
    <property type="molecule type" value="Genomic_DNA"/>
</dbReference>